<gene>
    <name evidence="2" type="ORF">OD459_01985</name>
</gene>
<proteinExistence type="predicted"/>
<feature type="domain" description="DUF7852" evidence="1">
    <location>
        <begin position="50"/>
        <end position="120"/>
    </location>
</feature>
<dbReference type="Pfam" id="PF25250">
    <property type="entry name" value="DUF7852"/>
    <property type="match status" value="1"/>
</dbReference>
<dbReference type="AlphaFoldDB" id="A0AA46Q3X2"/>
<dbReference type="EMBL" id="CP107027">
    <property type="protein sequence ID" value="UYG95819.1"/>
    <property type="molecule type" value="Genomic_DNA"/>
</dbReference>
<sequence>MKKDSGCGCGKGHAHGKCPDMPACDTAKSHAHFCDVGTVINPGEVEETIILGDVPVQALTEADICLPSFATDVKVIRKNIHLTQCKAIPAAPSPGDPTGFTTNVKLFIEGFIHKNIQFVEDCDGYVKDYMVNVPFKCFTRVTGLAPIPVPLFSSKNSSTNEIREIAKDGMSANRCVFGSDTFENLNEPIKCKLLSWELTEANFLGNFDKWGRFDQITEKDDINLVLRLTQKQLVDVPPTVL</sequence>
<name>A0AA46Q3X2_CYTFI</name>
<protein>
    <recommendedName>
        <fullName evidence="1">DUF7852 domain-containing protein</fullName>
    </recommendedName>
</protein>
<accession>A0AA46Q3X2</accession>
<dbReference type="InterPro" id="IPR057174">
    <property type="entry name" value="DUF7852"/>
</dbReference>
<organism evidence="2 3">
    <name type="scientific">Cytobacillus firmus</name>
    <name type="common">Bacillus firmus</name>
    <dbReference type="NCBI Taxonomy" id="1399"/>
    <lineage>
        <taxon>Bacteria</taxon>
        <taxon>Bacillati</taxon>
        <taxon>Bacillota</taxon>
        <taxon>Bacilli</taxon>
        <taxon>Bacillales</taxon>
        <taxon>Bacillaceae</taxon>
        <taxon>Cytobacillus</taxon>
    </lineage>
</organism>
<reference evidence="2" key="1">
    <citation type="submission" date="2022-10" db="EMBL/GenBank/DDBJ databases">
        <title>Mechanism of multi-heavy metal repair in Cytobacillus Firmus M7.</title>
        <authorList>
            <person name="Li X."/>
            <person name="Yu C."/>
        </authorList>
    </citation>
    <scope>NUCLEOTIDE SEQUENCE</scope>
    <source>
        <strain evidence="2">M7</strain>
    </source>
</reference>
<dbReference type="Proteomes" id="UP001163104">
    <property type="component" value="Chromosome"/>
</dbReference>
<dbReference type="NCBIfam" id="NF045794">
    <property type="entry name" value="CsxC_fam"/>
    <property type="match status" value="1"/>
</dbReference>
<evidence type="ECO:0000313" key="2">
    <source>
        <dbReference type="EMBL" id="UYG95819.1"/>
    </source>
</evidence>
<dbReference type="InterPro" id="IPR054845">
    <property type="entry name" value="Exosporium_prot_C"/>
</dbReference>
<dbReference type="RefSeq" id="WP_048011820.1">
    <property type="nucleotide sequence ID" value="NZ_CP107027.1"/>
</dbReference>
<evidence type="ECO:0000259" key="1">
    <source>
        <dbReference type="Pfam" id="PF25250"/>
    </source>
</evidence>
<evidence type="ECO:0000313" key="3">
    <source>
        <dbReference type="Proteomes" id="UP001163104"/>
    </source>
</evidence>